<proteinExistence type="predicted"/>
<keyword evidence="2" id="KW-1185">Reference proteome</keyword>
<dbReference type="Proteomes" id="UP000053268">
    <property type="component" value="Unassembled WGS sequence"/>
</dbReference>
<evidence type="ECO:0000313" key="1">
    <source>
        <dbReference type="EMBL" id="KPI92938.1"/>
    </source>
</evidence>
<protein>
    <submittedName>
        <fullName evidence="1">Uncharacterized protein</fullName>
    </submittedName>
</protein>
<reference evidence="1 2" key="1">
    <citation type="journal article" date="2015" name="Nat. Commun.">
        <title>Outbred genome sequencing and CRISPR/Cas9 gene editing in butterflies.</title>
        <authorList>
            <person name="Li X."/>
            <person name="Fan D."/>
            <person name="Zhang W."/>
            <person name="Liu G."/>
            <person name="Zhang L."/>
            <person name="Zhao L."/>
            <person name="Fang X."/>
            <person name="Chen L."/>
            <person name="Dong Y."/>
            <person name="Chen Y."/>
            <person name="Ding Y."/>
            <person name="Zhao R."/>
            <person name="Feng M."/>
            <person name="Zhu Y."/>
            <person name="Feng Y."/>
            <person name="Jiang X."/>
            <person name="Zhu D."/>
            <person name="Xiang H."/>
            <person name="Feng X."/>
            <person name="Li S."/>
            <person name="Wang J."/>
            <person name="Zhang G."/>
            <person name="Kronforst M.R."/>
            <person name="Wang W."/>
        </authorList>
    </citation>
    <scope>NUCLEOTIDE SEQUENCE [LARGE SCALE GENOMIC DNA]</scope>
    <source>
        <strain evidence="1">Ya'a_city_454_Px</strain>
        <tissue evidence="1">Whole body</tissue>
    </source>
</reference>
<evidence type="ECO:0000313" key="2">
    <source>
        <dbReference type="Proteomes" id="UP000053268"/>
    </source>
</evidence>
<gene>
    <name evidence="1" type="ORF">RR46_14159</name>
</gene>
<dbReference type="EMBL" id="KQ459603">
    <property type="protein sequence ID" value="KPI92938.1"/>
    <property type="molecule type" value="Genomic_DNA"/>
</dbReference>
<name>A0A194PIR1_PAPXU</name>
<sequence>MGTDDLNTLLSVEFEVFGQVQGFLRAGGAQFEQAAVCS</sequence>
<accession>A0A194PIR1</accession>
<organism evidence="1 2">
    <name type="scientific">Papilio xuthus</name>
    <name type="common">Asian swallowtail butterfly</name>
    <dbReference type="NCBI Taxonomy" id="66420"/>
    <lineage>
        <taxon>Eukaryota</taxon>
        <taxon>Metazoa</taxon>
        <taxon>Ecdysozoa</taxon>
        <taxon>Arthropoda</taxon>
        <taxon>Hexapoda</taxon>
        <taxon>Insecta</taxon>
        <taxon>Pterygota</taxon>
        <taxon>Neoptera</taxon>
        <taxon>Endopterygota</taxon>
        <taxon>Lepidoptera</taxon>
        <taxon>Glossata</taxon>
        <taxon>Ditrysia</taxon>
        <taxon>Papilionoidea</taxon>
        <taxon>Papilionidae</taxon>
        <taxon>Papilioninae</taxon>
        <taxon>Papilio</taxon>
    </lineage>
</organism>
<dbReference type="AlphaFoldDB" id="A0A194PIR1"/>